<protein>
    <recommendedName>
        <fullName evidence="4">YrdC-like domain-containing protein</fullName>
    </recommendedName>
</protein>
<dbReference type="RefSeq" id="WP_152195271.1">
    <property type="nucleotide sequence ID" value="NZ_VUKD01000003.1"/>
</dbReference>
<proteinExistence type="predicted"/>
<evidence type="ECO:0000256" key="1">
    <source>
        <dbReference type="SAM" id="SignalP"/>
    </source>
</evidence>
<dbReference type="AlphaFoldDB" id="A0A6N7EGU3"/>
<organism evidence="2 3">
    <name type="scientific">Georgenia subflava</name>
    <dbReference type="NCBI Taxonomy" id="1622177"/>
    <lineage>
        <taxon>Bacteria</taxon>
        <taxon>Bacillati</taxon>
        <taxon>Actinomycetota</taxon>
        <taxon>Actinomycetes</taxon>
        <taxon>Micrococcales</taxon>
        <taxon>Bogoriellaceae</taxon>
        <taxon>Georgenia</taxon>
    </lineage>
</organism>
<feature type="signal peptide" evidence="1">
    <location>
        <begin position="1"/>
        <end position="19"/>
    </location>
</feature>
<comment type="caution">
    <text evidence="2">The sequence shown here is derived from an EMBL/GenBank/DDBJ whole genome shotgun (WGS) entry which is preliminary data.</text>
</comment>
<evidence type="ECO:0008006" key="4">
    <source>
        <dbReference type="Google" id="ProtNLM"/>
    </source>
</evidence>
<gene>
    <name evidence="2" type="ORF">GB881_09375</name>
</gene>
<accession>A0A6N7EGU3</accession>
<keyword evidence="1" id="KW-0732">Signal</keyword>
<dbReference type="EMBL" id="WHPC01000030">
    <property type="protein sequence ID" value="MPV37260.1"/>
    <property type="molecule type" value="Genomic_DNA"/>
</dbReference>
<keyword evidence="3" id="KW-1185">Reference proteome</keyword>
<feature type="chain" id="PRO_5038602665" description="YrdC-like domain-containing protein" evidence="1">
    <location>
        <begin position="20"/>
        <end position="255"/>
    </location>
</feature>
<name>A0A6N7EGU3_9MICO</name>
<reference evidence="2 3" key="1">
    <citation type="submission" date="2019-10" db="EMBL/GenBank/DDBJ databases">
        <title>Georgenia wutianyii sp. nov. and Georgenia yuyongxinii sp. nov. isolated from plateau pika (Ochotona curzoniae) in the Qinghai-Tibet plateau of China.</title>
        <authorList>
            <person name="Tian Z."/>
        </authorList>
    </citation>
    <scope>NUCLEOTIDE SEQUENCE [LARGE SCALE GENOMIC DNA]</scope>
    <source>
        <strain evidence="2 3">JCM 19765</strain>
    </source>
</reference>
<evidence type="ECO:0000313" key="2">
    <source>
        <dbReference type="EMBL" id="MPV37260.1"/>
    </source>
</evidence>
<dbReference type="OrthoDB" id="4822102at2"/>
<dbReference type="Proteomes" id="UP000437709">
    <property type="component" value="Unassembled WGS sequence"/>
</dbReference>
<sequence>MTAAATALAHGAFVVHAFANVYAFTTRGDAPSVRAANLFKGRPTAQVGSVTTAPARLSGLFDLGRLGGGLRAADVLGLIDEFLCLGPVGFRGPAAEHLPDHLTVRDAAGDRWVQAIVPGYRCPSNAFLAQCLHLCGTDHLHITSANPSHHATGAPEEPAHYRAAEIRAAFADEPRLVVLEHADEEAALRAYPRHAPMSVTVLGIGTHQAGTSRPTVVLERLGSLPLDEVRAVTRRLGIDLKVAPGGRRRQQQRHY</sequence>
<evidence type="ECO:0000313" key="3">
    <source>
        <dbReference type="Proteomes" id="UP000437709"/>
    </source>
</evidence>